<dbReference type="Pfam" id="PF05593">
    <property type="entry name" value="RHS_repeat"/>
    <property type="match status" value="2"/>
</dbReference>
<feature type="domain" description="Teneurin-like YD-shell" evidence="4">
    <location>
        <begin position="547"/>
        <end position="689"/>
    </location>
</feature>
<dbReference type="STRING" id="661478.OP10G_0352"/>
<feature type="compositionally biased region" description="Polar residues" evidence="2">
    <location>
        <begin position="564"/>
        <end position="579"/>
    </location>
</feature>
<dbReference type="InterPro" id="IPR050708">
    <property type="entry name" value="T6SS_VgrG/RHS"/>
</dbReference>
<dbReference type="RefSeq" id="WP_025227609.1">
    <property type="nucleotide sequence ID" value="NZ_CP007139.1"/>
</dbReference>
<dbReference type="Pfam" id="PF25023">
    <property type="entry name" value="TEN_YD-shell"/>
    <property type="match status" value="1"/>
</dbReference>
<dbReference type="NCBIfam" id="TIGR01643">
    <property type="entry name" value="YD_repeat_2x"/>
    <property type="match status" value="2"/>
</dbReference>
<dbReference type="NCBIfam" id="TIGR01409">
    <property type="entry name" value="TAT_signal_seq"/>
    <property type="match status" value="1"/>
</dbReference>
<organism evidence="5 6">
    <name type="scientific">Fimbriimonas ginsengisoli Gsoil 348</name>
    <dbReference type="NCBI Taxonomy" id="661478"/>
    <lineage>
        <taxon>Bacteria</taxon>
        <taxon>Bacillati</taxon>
        <taxon>Armatimonadota</taxon>
        <taxon>Fimbriimonadia</taxon>
        <taxon>Fimbriimonadales</taxon>
        <taxon>Fimbriimonadaceae</taxon>
        <taxon>Fimbriimonas</taxon>
    </lineage>
</organism>
<dbReference type="PANTHER" id="PTHR32305">
    <property type="match status" value="1"/>
</dbReference>
<evidence type="ECO:0000259" key="4">
    <source>
        <dbReference type="Pfam" id="PF25023"/>
    </source>
</evidence>
<evidence type="ECO:0000256" key="2">
    <source>
        <dbReference type="SAM" id="MobiDB-lite"/>
    </source>
</evidence>
<name>A0A068NLS6_FIMGI</name>
<dbReference type="InterPro" id="IPR056823">
    <property type="entry name" value="TEN-like_YD-shell"/>
</dbReference>
<evidence type="ECO:0000313" key="5">
    <source>
        <dbReference type="EMBL" id="AIE83720.1"/>
    </source>
</evidence>
<evidence type="ECO:0000313" key="6">
    <source>
        <dbReference type="Proteomes" id="UP000027982"/>
    </source>
</evidence>
<reference evidence="5 6" key="1">
    <citation type="journal article" date="2014" name="PLoS ONE">
        <title>The first complete genome sequence of the class fimbriimonadia in the phylum armatimonadetes.</title>
        <authorList>
            <person name="Hu Z.Y."/>
            <person name="Wang Y.Z."/>
            <person name="Im W.T."/>
            <person name="Wang S.Y."/>
            <person name="Zhao G.P."/>
            <person name="Zheng H.J."/>
            <person name="Quan Z.X."/>
        </authorList>
    </citation>
    <scope>NUCLEOTIDE SEQUENCE [LARGE SCALE GENOMIC DNA]</scope>
    <source>
        <strain evidence="5">Gsoil 348</strain>
    </source>
</reference>
<dbReference type="Proteomes" id="UP000027982">
    <property type="component" value="Chromosome"/>
</dbReference>
<feature type="region of interest" description="Disordered" evidence="2">
    <location>
        <begin position="556"/>
        <end position="579"/>
    </location>
</feature>
<dbReference type="AlphaFoldDB" id="A0A068NLS6"/>
<protein>
    <submittedName>
        <fullName evidence="5">YD repeat-containing protein</fullName>
    </submittedName>
</protein>
<keyword evidence="1" id="KW-0677">Repeat</keyword>
<dbReference type="EMBL" id="CP007139">
    <property type="protein sequence ID" value="AIE83720.1"/>
    <property type="molecule type" value="Genomic_DNA"/>
</dbReference>
<dbReference type="InterPro" id="IPR019546">
    <property type="entry name" value="TAT_signal_bac_arc"/>
</dbReference>
<dbReference type="HOGENOM" id="CLU_286794_0_0_0"/>
<keyword evidence="6" id="KW-1185">Reference proteome</keyword>
<dbReference type="eggNOG" id="COG3209">
    <property type="taxonomic scope" value="Bacteria"/>
</dbReference>
<gene>
    <name evidence="5" type="ORF">OP10G_0352</name>
</gene>
<proteinExistence type="predicted"/>
<dbReference type="Gene3D" id="2.180.10.10">
    <property type="entry name" value="RHS repeat-associated core"/>
    <property type="match status" value="2"/>
</dbReference>
<dbReference type="Pfam" id="PF20148">
    <property type="entry name" value="DUF6531"/>
    <property type="match status" value="1"/>
</dbReference>
<dbReference type="InterPro" id="IPR006311">
    <property type="entry name" value="TAT_signal"/>
</dbReference>
<dbReference type="InterPro" id="IPR006530">
    <property type="entry name" value="YD"/>
</dbReference>
<evidence type="ECO:0000256" key="1">
    <source>
        <dbReference type="ARBA" id="ARBA00022737"/>
    </source>
</evidence>
<dbReference type="PANTHER" id="PTHR32305:SF15">
    <property type="entry name" value="PROTEIN RHSA-RELATED"/>
    <property type="match status" value="1"/>
</dbReference>
<dbReference type="OrthoDB" id="9815414at2"/>
<evidence type="ECO:0000259" key="3">
    <source>
        <dbReference type="Pfam" id="PF20148"/>
    </source>
</evidence>
<dbReference type="InterPro" id="IPR045351">
    <property type="entry name" value="DUF6531"/>
</dbReference>
<accession>A0A068NLS6</accession>
<dbReference type="PROSITE" id="PS51318">
    <property type="entry name" value="TAT"/>
    <property type="match status" value="1"/>
</dbReference>
<dbReference type="KEGG" id="fgi:OP10G_0352"/>
<sequence length="930" mass="97373">MSNRKSNYDEALEQSRRQFLKNSISVAVGLGAVSILGLPELAHATGKTVAIDPKGEPRPWQGGVTQDYGSYNLLTGNYLFTYPVACADSLDFILYHNSTSTATGGPLGAKWRHSFSGQITTSLGKATYIAADGSTYDFAVSGSTYTAPVGCWKSLVHNLDGTWTLSDLQGTLNIHFLSNGALDAVRNSLSGAVLIQCTYNGSGQLTSVQKGGDTLSFGYTSGLLTSVTDLTGAVHTLTYTSGVLTGHSLPSLGGTVYTTQFAYNAQGVVNQITDHAGNSSSYTFSSTGLLTGTTDAAGNSATYVCGNSNPVSGGGWPLNVVAAGVVTLPAGADQYGFDGNGRLVAYAGVSSDRSVYAYDANNNLTSQTLAGGGGWSWTHDSVGRPLTATDPSGVVTTYTLDSAGRTTAQSTGGISTPTRAFDSNSQITSISGGGGDSFTIAYDSNLNPTSFTDTTTGAQALTTFDSSGKMTAMTNVMGYSESFSYTNNLLSSQTDARGRITNYTRDAWGRVTAVAFPTTGHTSESWGYNVQSNLTSGSNAAGSYSYVLNNLGKRTSKTGPEGTVSATFDSSNRPSTVTDTAGRSHTFNWGSNNAISSIALSDGTGPVQYTYNSNNQVLSCTPGNGMVIQYGYDTTSRLVSVSNKVASTSALIVSYTAAYNSTTGLISQITEQPSGAVTSFSYDSYGRLTQETRTGTSIYQGSYTYNSHGQIQTAVRSENGVTSHNGAYTYSAAGYLTQVVDSATSTTENYTWYHDATLASFPGPGYTRELDYYEDGKLLSISRNYGSGGVLAYEFAYDPDGCLAWYKDYVLGTITRFACGTGLLAGRVLIASQKPISSGTWAEIARYIQGPNRIVAVSGSYFADAVIGGPFLSTNSSVATIGTCLFDSFGVVRYSTGVLTSLPGNIVLDGITISIPSGSASIPERYLQIC</sequence>
<feature type="domain" description="DUF6531" evidence="3">
    <location>
        <begin position="90"/>
        <end position="138"/>
    </location>
</feature>
<dbReference type="InterPro" id="IPR031325">
    <property type="entry name" value="RHS_repeat"/>
</dbReference>